<evidence type="ECO:0000313" key="3">
    <source>
        <dbReference type="Proteomes" id="UP001229421"/>
    </source>
</evidence>
<dbReference type="EMBL" id="JAUHHV010000009">
    <property type="protein sequence ID" value="KAK1412072.1"/>
    <property type="molecule type" value="Genomic_DNA"/>
</dbReference>
<keyword evidence="1" id="KW-0472">Membrane</keyword>
<feature type="transmembrane region" description="Helical" evidence="1">
    <location>
        <begin position="6"/>
        <end position="21"/>
    </location>
</feature>
<reference evidence="2" key="1">
    <citation type="journal article" date="2023" name="bioRxiv">
        <title>Improved chromosome-level genome assembly for marigold (Tagetes erecta).</title>
        <authorList>
            <person name="Jiang F."/>
            <person name="Yuan L."/>
            <person name="Wang S."/>
            <person name="Wang H."/>
            <person name="Xu D."/>
            <person name="Wang A."/>
            <person name="Fan W."/>
        </authorList>
    </citation>
    <scope>NUCLEOTIDE SEQUENCE</scope>
    <source>
        <strain evidence="2">WSJ</strain>
        <tissue evidence="2">Leaf</tissue>
    </source>
</reference>
<keyword evidence="1" id="KW-0812">Transmembrane</keyword>
<protein>
    <submittedName>
        <fullName evidence="2">Uncharacterized protein</fullName>
    </submittedName>
</protein>
<comment type="caution">
    <text evidence="2">The sequence shown here is derived from an EMBL/GenBank/DDBJ whole genome shotgun (WGS) entry which is preliminary data.</text>
</comment>
<accession>A0AAD8JWZ6</accession>
<dbReference type="AlphaFoldDB" id="A0AAD8JWZ6"/>
<name>A0AAD8JWZ6_TARER</name>
<organism evidence="2 3">
    <name type="scientific">Tagetes erecta</name>
    <name type="common">African marigold</name>
    <dbReference type="NCBI Taxonomy" id="13708"/>
    <lineage>
        <taxon>Eukaryota</taxon>
        <taxon>Viridiplantae</taxon>
        <taxon>Streptophyta</taxon>
        <taxon>Embryophyta</taxon>
        <taxon>Tracheophyta</taxon>
        <taxon>Spermatophyta</taxon>
        <taxon>Magnoliopsida</taxon>
        <taxon>eudicotyledons</taxon>
        <taxon>Gunneridae</taxon>
        <taxon>Pentapetalae</taxon>
        <taxon>asterids</taxon>
        <taxon>campanulids</taxon>
        <taxon>Asterales</taxon>
        <taxon>Asteraceae</taxon>
        <taxon>Asteroideae</taxon>
        <taxon>Heliantheae alliance</taxon>
        <taxon>Tageteae</taxon>
        <taxon>Tagetes</taxon>
    </lineage>
</organism>
<proteinExistence type="predicted"/>
<evidence type="ECO:0000313" key="2">
    <source>
        <dbReference type="EMBL" id="KAK1412072.1"/>
    </source>
</evidence>
<sequence length="98" mass="11119">MHLLCYLFISGCIYFRIYGRLKLKRTCLLFMLDLTFQPNNWCLMRLCLNLSFYVGLVFCSSSDAITMVVATAAATITIFPFLAVDATTNALTTLHHHC</sequence>
<feature type="transmembrane region" description="Helical" evidence="1">
    <location>
        <begin position="64"/>
        <end position="84"/>
    </location>
</feature>
<gene>
    <name evidence="2" type="ORF">QVD17_33033</name>
</gene>
<evidence type="ECO:0000256" key="1">
    <source>
        <dbReference type="SAM" id="Phobius"/>
    </source>
</evidence>
<dbReference type="Proteomes" id="UP001229421">
    <property type="component" value="Unassembled WGS sequence"/>
</dbReference>
<feature type="transmembrane region" description="Helical" evidence="1">
    <location>
        <begin position="42"/>
        <end position="58"/>
    </location>
</feature>
<keyword evidence="1" id="KW-1133">Transmembrane helix</keyword>
<keyword evidence="3" id="KW-1185">Reference proteome</keyword>